<dbReference type="SMART" id="SM00906">
    <property type="entry name" value="Fungal_trans"/>
    <property type="match status" value="1"/>
</dbReference>
<keyword evidence="7" id="KW-0539">Nucleus</keyword>
<dbReference type="GO" id="GO:0006351">
    <property type="term" value="P:DNA-templated transcription"/>
    <property type="evidence" value="ECO:0007669"/>
    <property type="project" value="InterPro"/>
</dbReference>
<name>A0A2G5HUP5_CERBT</name>
<dbReference type="GO" id="GO:0000981">
    <property type="term" value="F:DNA-binding transcription factor activity, RNA polymerase II-specific"/>
    <property type="evidence" value="ECO:0007669"/>
    <property type="project" value="TreeGrafter"/>
</dbReference>
<dbReference type="InterPro" id="IPR007219">
    <property type="entry name" value="XnlR_reg_dom"/>
</dbReference>
<dbReference type="PANTHER" id="PTHR47782:SF1">
    <property type="entry name" value="PYRIMIDINE PATHWAY REGULATORY PROTEIN 1"/>
    <property type="match status" value="1"/>
</dbReference>
<evidence type="ECO:0000313" key="11">
    <source>
        <dbReference type="Proteomes" id="UP000230605"/>
    </source>
</evidence>
<evidence type="ECO:0000256" key="7">
    <source>
        <dbReference type="ARBA" id="ARBA00023242"/>
    </source>
</evidence>
<comment type="subcellular location">
    <subcellularLocation>
        <location evidence="1">Nucleus</location>
    </subcellularLocation>
</comment>
<feature type="domain" description="Xylanolytic transcriptional activator regulatory" evidence="9">
    <location>
        <begin position="225"/>
        <end position="299"/>
    </location>
</feature>
<dbReference type="GO" id="GO:0043565">
    <property type="term" value="F:sequence-specific DNA binding"/>
    <property type="evidence" value="ECO:0007669"/>
    <property type="project" value="TreeGrafter"/>
</dbReference>
<organism evidence="10 11">
    <name type="scientific">Cercospora beticola</name>
    <name type="common">Sugarbeet leaf spot fungus</name>
    <dbReference type="NCBI Taxonomy" id="122368"/>
    <lineage>
        <taxon>Eukaryota</taxon>
        <taxon>Fungi</taxon>
        <taxon>Dikarya</taxon>
        <taxon>Ascomycota</taxon>
        <taxon>Pezizomycotina</taxon>
        <taxon>Dothideomycetes</taxon>
        <taxon>Dothideomycetidae</taxon>
        <taxon>Mycosphaerellales</taxon>
        <taxon>Mycosphaerellaceae</taxon>
        <taxon>Cercospora</taxon>
    </lineage>
</organism>
<keyword evidence="4" id="KW-0805">Transcription regulation</keyword>
<dbReference type="CDD" id="cd12148">
    <property type="entry name" value="fungal_TF_MHR"/>
    <property type="match status" value="1"/>
</dbReference>
<evidence type="ECO:0000256" key="2">
    <source>
        <dbReference type="ARBA" id="ARBA00022723"/>
    </source>
</evidence>
<dbReference type="EMBL" id="LKMD01000103">
    <property type="protein sequence ID" value="PIA96241.1"/>
    <property type="molecule type" value="Genomic_DNA"/>
</dbReference>
<evidence type="ECO:0000256" key="3">
    <source>
        <dbReference type="ARBA" id="ARBA00022833"/>
    </source>
</evidence>
<accession>A0A2G5HUP5</accession>
<keyword evidence="2" id="KW-0479">Metal-binding</keyword>
<keyword evidence="3" id="KW-0862">Zinc</keyword>
<evidence type="ECO:0000256" key="4">
    <source>
        <dbReference type="ARBA" id="ARBA00023015"/>
    </source>
</evidence>
<proteinExistence type="predicted"/>
<evidence type="ECO:0000256" key="5">
    <source>
        <dbReference type="ARBA" id="ARBA00023125"/>
    </source>
</evidence>
<comment type="caution">
    <text evidence="10">The sequence shown here is derived from an EMBL/GenBank/DDBJ whole genome shotgun (WGS) entry which is preliminary data.</text>
</comment>
<dbReference type="AlphaFoldDB" id="A0A2G5HUP5"/>
<gene>
    <name evidence="10" type="ORF">CB0940_10196</name>
</gene>
<sequence length="582" mass="64773">MALDLGLFSLNTNLSQTHYLGSSSGSFFASLLPEDQHVEHQDGSSEPESDAENVPHRPISPRGSSHTLFSLLKQSLPSRTDCGRMIKLFYDYYHAEYPVLHQPSFAALVDALYAAAEASPSCALQHNGWPDSVRVFSYNGVVGRHDGRDTIAIPIRTAATQIFFVLSIAADLQTRKRIFSADPSRFHAQALALFQLAIAEVSLAAVQSMVLYVLHSFLTAESGNIWVVLHIALAHAIDLGLHRNVTASGRTTETASQMRRRVFFSLYALDRYVSTAQGRPLGFSDNTLDLAAPQIIHDGRAHVQQDQAFLFYSISHFQWAAIISAIKQQLYSFIPHDVPSSTAAELHADLNSRLDQWLQETNAAVEDLPKNTLRRFRTEIKIDYHFAIGLLYQPSRVSRTPSMQALQRCLRSASERLRLYWDLHDQNNLALSWPRTHGIFLAGATLVYCIWSSAEIRSTIVVAELAADLRLCSSLLTLGAEWWPLAQRGRRSFGNLADSTIEFLAGPCGINQHPIAPSATHGASIPIHDQHGLATDSNQWADIEIALQSFLQHEYQLTDMLDVLDASPVDPMNPTWIMPNTW</sequence>
<dbReference type="InterPro" id="IPR052202">
    <property type="entry name" value="Yeast_MetPath_Reg"/>
</dbReference>
<protein>
    <recommendedName>
        <fullName evidence="9">Xylanolytic transcriptional activator regulatory domain-containing protein</fullName>
    </recommendedName>
</protein>
<evidence type="ECO:0000256" key="8">
    <source>
        <dbReference type="SAM" id="MobiDB-lite"/>
    </source>
</evidence>
<evidence type="ECO:0000259" key="9">
    <source>
        <dbReference type="SMART" id="SM00906"/>
    </source>
</evidence>
<keyword evidence="6" id="KW-0804">Transcription</keyword>
<feature type="region of interest" description="Disordered" evidence="8">
    <location>
        <begin position="37"/>
        <end position="62"/>
    </location>
</feature>
<reference evidence="10 11" key="1">
    <citation type="submission" date="2015-10" db="EMBL/GenBank/DDBJ databases">
        <title>The cercosporin biosynthetic gene cluster was horizontally transferred to several fungal lineages and shown to be expanded in Cercospora beticola based on microsynteny with recipient genomes.</title>
        <authorList>
            <person name="De Jonge R."/>
            <person name="Ebert M.K."/>
            <person name="Suttle J.C."/>
            <person name="Jurick Ii W.M."/>
            <person name="Secor G.A."/>
            <person name="Thomma B.P."/>
            <person name="Van De Peer Y."/>
            <person name="Bolton M.D."/>
        </authorList>
    </citation>
    <scope>NUCLEOTIDE SEQUENCE [LARGE SCALE GENOMIC DNA]</scope>
    <source>
        <strain evidence="10 11">09-40</strain>
    </source>
</reference>
<dbReference type="GO" id="GO:0045944">
    <property type="term" value="P:positive regulation of transcription by RNA polymerase II"/>
    <property type="evidence" value="ECO:0007669"/>
    <property type="project" value="TreeGrafter"/>
</dbReference>
<dbReference type="Pfam" id="PF04082">
    <property type="entry name" value="Fungal_trans"/>
    <property type="match status" value="1"/>
</dbReference>
<evidence type="ECO:0000313" key="10">
    <source>
        <dbReference type="EMBL" id="PIA96241.1"/>
    </source>
</evidence>
<keyword evidence="5" id="KW-0238">DNA-binding</keyword>
<dbReference type="PANTHER" id="PTHR47782">
    <property type="entry name" value="ZN(II)2CYS6 TRANSCRIPTION FACTOR (EUROFUNG)-RELATED"/>
    <property type="match status" value="1"/>
</dbReference>
<dbReference type="OrthoDB" id="25921at2759"/>
<dbReference type="Proteomes" id="UP000230605">
    <property type="component" value="Chromosome 8"/>
</dbReference>
<dbReference type="GO" id="GO:0008270">
    <property type="term" value="F:zinc ion binding"/>
    <property type="evidence" value="ECO:0007669"/>
    <property type="project" value="InterPro"/>
</dbReference>
<dbReference type="GO" id="GO:0005634">
    <property type="term" value="C:nucleus"/>
    <property type="evidence" value="ECO:0007669"/>
    <property type="project" value="UniProtKB-SubCell"/>
</dbReference>
<evidence type="ECO:0000256" key="1">
    <source>
        <dbReference type="ARBA" id="ARBA00004123"/>
    </source>
</evidence>
<evidence type="ECO:0000256" key="6">
    <source>
        <dbReference type="ARBA" id="ARBA00023163"/>
    </source>
</evidence>